<evidence type="ECO:0000256" key="1">
    <source>
        <dbReference type="ARBA" id="ARBA00022729"/>
    </source>
</evidence>
<dbReference type="GO" id="GO:2001070">
    <property type="term" value="F:starch binding"/>
    <property type="evidence" value="ECO:0007669"/>
    <property type="project" value="InterPro"/>
</dbReference>
<dbReference type="InterPro" id="IPR013783">
    <property type="entry name" value="Ig-like_fold"/>
</dbReference>
<organism evidence="7">
    <name type="scientific">Caldilinea aerophila</name>
    <dbReference type="NCBI Taxonomy" id="133453"/>
    <lineage>
        <taxon>Bacteria</taxon>
        <taxon>Bacillati</taxon>
        <taxon>Chloroflexota</taxon>
        <taxon>Caldilineae</taxon>
        <taxon>Caldilineales</taxon>
        <taxon>Caldilineaceae</taxon>
        <taxon>Caldilinea</taxon>
    </lineage>
</organism>
<dbReference type="SUPFAM" id="SSF51445">
    <property type="entry name" value="(Trans)glycosidases"/>
    <property type="match status" value="1"/>
</dbReference>
<dbReference type="InterPro" id="IPR017853">
    <property type="entry name" value="GH"/>
</dbReference>
<evidence type="ECO:0000313" key="7">
    <source>
        <dbReference type="EMBL" id="HDX30611.1"/>
    </source>
</evidence>
<dbReference type="InterPro" id="IPR032812">
    <property type="entry name" value="SbsA_Ig"/>
</dbReference>
<dbReference type="SUPFAM" id="SSF51011">
    <property type="entry name" value="Glycosyl hydrolase domain"/>
    <property type="match status" value="1"/>
</dbReference>
<dbReference type="InterPro" id="IPR036116">
    <property type="entry name" value="FN3_sf"/>
</dbReference>
<dbReference type="PANTHER" id="PTHR10357">
    <property type="entry name" value="ALPHA-AMYLASE FAMILY MEMBER"/>
    <property type="match status" value="1"/>
</dbReference>
<dbReference type="GO" id="GO:0005975">
    <property type="term" value="P:carbohydrate metabolic process"/>
    <property type="evidence" value="ECO:0007669"/>
    <property type="project" value="InterPro"/>
</dbReference>
<keyword evidence="4" id="KW-0326">Glycosidase</keyword>
<reference evidence="7" key="1">
    <citation type="journal article" date="2020" name="mSystems">
        <title>Genome- and Community-Level Interaction Insights into Carbon Utilization and Element Cycling Functions of Hydrothermarchaeota in Hydrothermal Sediment.</title>
        <authorList>
            <person name="Zhou Z."/>
            <person name="Liu Y."/>
            <person name="Xu W."/>
            <person name="Pan J."/>
            <person name="Luo Z.H."/>
            <person name="Li M."/>
        </authorList>
    </citation>
    <scope>NUCLEOTIDE SEQUENCE [LARGE SCALE GENOMIC DNA]</scope>
    <source>
        <strain evidence="7">SpSt-289</strain>
    </source>
</reference>
<dbReference type="PROSITE" id="PS51166">
    <property type="entry name" value="CBM20"/>
    <property type="match status" value="1"/>
</dbReference>
<sequence>MIYLLKKGFCPILESEASLVFYAKRSRFMPWSHRLSSIAFAVMLVWMFSVSSSSTVQAQETATPLSTSLTESAPAAVGDGRIAGDAIFHDSRSDRYRTPFGAQPAGAEVTLRLRTAANDVEEATLLWGSVREGALRFTPMQRVAQDDQHAWWETTIAVGDTLDVLAYLFNVRDANTTLYYADDERHDGGPGRSYVEAPSVEAGWNIYVYDPAFEAPAWAKDATIYQIFPDRFRNGEPANDPTADNWFYPEECGGHARPISPWNSFVPDPEPNDPNRNPEWHGTYNCTFFGGDLQGIQEKLDYLQALGVTAIYLNPIFDSPSNHKYDGRDYRQVDDNLAVVGDFEASNALFAQLAAEAAARGMTLILDGVPNHSSSDSPFFDRYSRHETLGACESEESPYRDWYFFDPARPAGTGVCAGDTTYRGWFSLSTLPQLDTTNEAVIDNWLSEEGIALRWLDVEGVGGWRIDVVPDVVNINPDFFKLMRNAVKAAHPDALLISETWREEEARLRVLGDEFDSTMNYRFRQAVLGFLRDSDFEDNDGRIPALTASEFIAALAALQEDYPPPAFATAMNLLSSHDVNRAVRVLDHDGIDFAALEPNNGFEDGRRRLALAAALQFTLPGAPTLYYGDEVGLVGFGSDIGRDDPYNRQPYPWPDADGYDNLPTWRQQDLTLLEHYRRLGQLRRQHSFLRTGSWDVLLVDDVGLVVYGRKDTSGAALVAVNRSAMEQAVSFDVSGYLPWGTTLRDAFGDATLTVGELGNVSFTLASMSYRIWLTEPEIDLQAPATPQIVATEEENGRVRLTVEGDGSVERFAVLRSLIDGGYEEIALLPAGDGSVTFTDEGLTNGVAYFYRVAAVRRNGLRSEPSVAVRLIPHAPVQSVVIEEPLTIQHTLSAVEPSRETRAAIFVPGVTDAPGQAPGLLVQVGWAPATGDGAFIWRDAEYVTDSQGGGDVYTARMLPNAAGEYIFTWRASTTGGREWTESLNQGRMTVFPNPDTEPPRAPFRLDEVARSGALIAIGIRVSRTPDLHAFRVCRADLTAGEEGCAVSVEIPKASSIFTDTTVTTGHTYVYTVHSIDTAYNISPPSPAITLTAELAMVEVIWRVLVPPETPAEDTIYIAGDNTAAFLAPYNPGLTPMTPVDERTWEYRATLKEGTRLQYKYTRGSWETVEQWGTIAGFTNRQLTVVKGPDGTMLVDDTATDWGGEGPDDRRAIQFWRDPLVAAVSPAPDSSGPAPAQITVDFSILVAPVGGNLSQVITVIDEEGTAVAGEVRQTSGRSFAFTPAKPLQPGAYTVTVFNVEQTTPMVKPFVWTFTVTE</sequence>
<dbReference type="PROSITE" id="PS50853">
    <property type="entry name" value="FN3"/>
    <property type="match status" value="1"/>
</dbReference>
<dbReference type="Pfam" id="PF02903">
    <property type="entry name" value="Alpha-amylase_N"/>
    <property type="match status" value="1"/>
</dbReference>
<evidence type="ECO:0000256" key="3">
    <source>
        <dbReference type="ARBA" id="ARBA00022837"/>
    </source>
</evidence>
<dbReference type="SMART" id="SM01065">
    <property type="entry name" value="CBM_2"/>
    <property type="match status" value="1"/>
</dbReference>
<dbReference type="Pfam" id="PF13205">
    <property type="entry name" value="Big_5"/>
    <property type="match status" value="1"/>
</dbReference>
<dbReference type="SUPFAM" id="SSF49452">
    <property type="entry name" value="Starch-binding domain-like"/>
    <property type="match status" value="1"/>
</dbReference>
<evidence type="ECO:0000259" key="5">
    <source>
        <dbReference type="PROSITE" id="PS50853"/>
    </source>
</evidence>
<dbReference type="InterPro" id="IPR013780">
    <property type="entry name" value="Glyco_hydro_b"/>
</dbReference>
<dbReference type="Gene3D" id="2.60.40.10">
    <property type="entry name" value="Immunoglobulins"/>
    <property type="match status" value="4"/>
</dbReference>
<evidence type="ECO:0008006" key="8">
    <source>
        <dbReference type="Google" id="ProtNLM"/>
    </source>
</evidence>
<dbReference type="Pfam" id="PF00128">
    <property type="entry name" value="Alpha-amylase"/>
    <property type="match status" value="1"/>
</dbReference>
<dbReference type="CDD" id="cd02857">
    <property type="entry name" value="E_set_CDase_PDE_N"/>
    <property type="match status" value="1"/>
</dbReference>
<dbReference type="EMBL" id="DSMG01000044">
    <property type="protein sequence ID" value="HDX30611.1"/>
    <property type="molecule type" value="Genomic_DNA"/>
</dbReference>
<keyword evidence="2" id="KW-0378">Hydrolase</keyword>
<dbReference type="InterPro" id="IPR014756">
    <property type="entry name" value="Ig_E-set"/>
</dbReference>
<dbReference type="Gene3D" id="3.20.20.80">
    <property type="entry name" value="Glycosidases"/>
    <property type="match status" value="1"/>
</dbReference>
<feature type="domain" description="Fibronectin type-III" evidence="5">
    <location>
        <begin position="782"/>
        <end position="875"/>
    </location>
</feature>
<evidence type="ECO:0000259" key="6">
    <source>
        <dbReference type="PROSITE" id="PS51166"/>
    </source>
</evidence>
<dbReference type="SUPFAM" id="SSF49265">
    <property type="entry name" value="Fibronectin type III"/>
    <property type="match status" value="1"/>
</dbReference>
<dbReference type="PANTHER" id="PTHR10357:SF210">
    <property type="entry name" value="MALTODEXTRIN GLUCOSIDASE"/>
    <property type="match status" value="1"/>
</dbReference>
<accession>A0A7C1FSQ2</accession>
<gene>
    <name evidence="7" type="ORF">ENQ20_03860</name>
</gene>
<feature type="domain" description="CBM20" evidence="6">
    <location>
        <begin position="1090"/>
        <end position="1202"/>
    </location>
</feature>
<dbReference type="InterPro" id="IPR004185">
    <property type="entry name" value="Glyco_hydro_13_lg-like_dom"/>
</dbReference>
<evidence type="ECO:0000256" key="4">
    <source>
        <dbReference type="ARBA" id="ARBA00023295"/>
    </source>
</evidence>
<dbReference type="InterPro" id="IPR013784">
    <property type="entry name" value="Carb-bd-like_fold"/>
</dbReference>
<comment type="caution">
    <text evidence="7">The sequence shown here is derived from an EMBL/GenBank/DDBJ whole genome shotgun (WGS) entry which is preliminary data.</text>
</comment>
<dbReference type="SUPFAM" id="SSF81296">
    <property type="entry name" value="E set domains"/>
    <property type="match status" value="1"/>
</dbReference>
<dbReference type="SMART" id="SM00642">
    <property type="entry name" value="Aamy"/>
    <property type="match status" value="1"/>
</dbReference>
<dbReference type="GO" id="GO:0004553">
    <property type="term" value="F:hydrolase activity, hydrolyzing O-glycosyl compounds"/>
    <property type="evidence" value="ECO:0007669"/>
    <property type="project" value="InterPro"/>
</dbReference>
<dbReference type="Gene3D" id="2.60.40.1180">
    <property type="entry name" value="Golgi alpha-mannosidase II"/>
    <property type="match status" value="1"/>
</dbReference>
<dbReference type="InterPro" id="IPR006047">
    <property type="entry name" value="GH13_cat_dom"/>
</dbReference>
<proteinExistence type="predicted"/>
<name>A0A7C1FSQ2_9CHLR</name>
<keyword evidence="1" id="KW-0732">Signal</keyword>
<keyword evidence="3" id="KW-0106">Calcium</keyword>
<dbReference type="InterPro" id="IPR002044">
    <property type="entry name" value="CBM20"/>
</dbReference>
<dbReference type="InterPro" id="IPR003961">
    <property type="entry name" value="FN3_dom"/>
</dbReference>
<evidence type="ECO:0000256" key="2">
    <source>
        <dbReference type="ARBA" id="ARBA00022801"/>
    </source>
</evidence>
<protein>
    <recommendedName>
        <fullName evidence="8">Alpha-amylase</fullName>
    </recommendedName>
</protein>
<dbReference type="CDD" id="cd11338">
    <property type="entry name" value="AmyAc_CMD"/>
    <property type="match status" value="1"/>
</dbReference>